<dbReference type="PANTHER" id="PTHR43174:SF1">
    <property type="entry name" value="UDP-N-ACETYLGLUCOSAMINE 2-EPIMERASE"/>
    <property type="match status" value="1"/>
</dbReference>
<evidence type="ECO:0000259" key="1">
    <source>
        <dbReference type="Pfam" id="PF02350"/>
    </source>
</evidence>
<dbReference type="AlphaFoldDB" id="A0A381YAT8"/>
<name>A0A381YAT8_9ZZZZ</name>
<dbReference type="InterPro" id="IPR003331">
    <property type="entry name" value="UDP_GlcNAc_Epimerase_2_dom"/>
</dbReference>
<dbReference type="InterPro" id="IPR029767">
    <property type="entry name" value="WecB-like"/>
</dbReference>
<sequence length="362" mass="38504">MSPLIHVLLGTKAELIKVSPVLAELDRRGVAYRLVETGQHGAYLPRLREQLGVRQPDVSLGGLSDADTIGRAARWMASLAGLLVGRRALVERVFGGAGGVCLVHGDTPSTLMATLMARRAGLTVAHLESGLRSGSFRDPFPEELIRVFVMRLADVAFAPDDTAAANLTAMGVRARVVRTSGNTGREALADVVADVEPGSGPVVAALHRVENLHRPVRLRAFLSLLGRLAADGHKVLFVMHPPTEKILADHGGRAAVEASGVVPSDLLPFPEFATHLAAAPFVVTDGGSIQEECALLGVPCLLWRDRTERPDGVGANVVVGRYDETVIEKFLADPETYRRPANLGDSQPSAEVVDVLIGMLDA</sequence>
<dbReference type="Pfam" id="PF02350">
    <property type="entry name" value="Epimerase_2"/>
    <property type="match status" value="1"/>
</dbReference>
<dbReference type="SUPFAM" id="SSF53756">
    <property type="entry name" value="UDP-Glycosyltransferase/glycogen phosphorylase"/>
    <property type="match status" value="1"/>
</dbReference>
<dbReference type="PANTHER" id="PTHR43174">
    <property type="entry name" value="UDP-N-ACETYLGLUCOSAMINE 2-EPIMERASE"/>
    <property type="match status" value="1"/>
</dbReference>
<protein>
    <recommendedName>
        <fullName evidence="1">UDP-N-acetylglucosamine 2-epimerase domain-containing protein</fullName>
    </recommendedName>
</protein>
<accession>A0A381YAT8</accession>
<evidence type="ECO:0000313" key="2">
    <source>
        <dbReference type="EMBL" id="SVA74199.1"/>
    </source>
</evidence>
<organism evidence="2">
    <name type="scientific">marine metagenome</name>
    <dbReference type="NCBI Taxonomy" id="408172"/>
    <lineage>
        <taxon>unclassified sequences</taxon>
        <taxon>metagenomes</taxon>
        <taxon>ecological metagenomes</taxon>
    </lineage>
</organism>
<feature type="domain" description="UDP-N-acetylglucosamine 2-epimerase" evidence="1">
    <location>
        <begin position="25"/>
        <end position="356"/>
    </location>
</feature>
<proteinExistence type="predicted"/>
<reference evidence="2" key="1">
    <citation type="submission" date="2018-05" db="EMBL/GenBank/DDBJ databases">
        <authorList>
            <person name="Lanie J.A."/>
            <person name="Ng W.-L."/>
            <person name="Kazmierczak K.M."/>
            <person name="Andrzejewski T.M."/>
            <person name="Davidsen T.M."/>
            <person name="Wayne K.J."/>
            <person name="Tettelin H."/>
            <person name="Glass J.I."/>
            <person name="Rusch D."/>
            <person name="Podicherti R."/>
            <person name="Tsui H.-C.T."/>
            <person name="Winkler M.E."/>
        </authorList>
    </citation>
    <scope>NUCLEOTIDE SEQUENCE</scope>
</reference>
<dbReference type="EMBL" id="UINC01017800">
    <property type="protein sequence ID" value="SVA74199.1"/>
    <property type="molecule type" value="Genomic_DNA"/>
</dbReference>
<dbReference type="Gene3D" id="3.40.50.2000">
    <property type="entry name" value="Glycogen Phosphorylase B"/>
    <property type="match status" value="2"/>
</dbReference>
<gene>
    <name evidence="2" type="ORF">METZ01_LOCUS127053</name>
</gene>